<evidence type="ECO:0000313" key="2">
    <source>
        <dbReference type="EMBL" id="CAL6030041.1"/>
    </source>
</evidence>
<sequence>MSSCIIIYITRSIFRNLKNSNIVHRICHSRIKHSSVLNCSSFRNTDPSHHLNTVNMKEVQNILTLDQTSRFTPNPLQTTYSVYSIRIDGILYITCFQLKQEHNNGHIIYIYLQSTVSLGAEFHKQNLEK</sequence>
<gene>
    <name evidence="2" type="ORF">HINF_LOCUS32918</name>
    <name evidence="1" type="ORF">HINF_LOCUS50359</name>
</gene>
<name>A0AA86QN21_9EUKA</name>
<accession>A0AA86QN21</accession>
<reference evidence="2 3" key="2">
    <citation type="submission" date="2024-07" db="EMBL/GenBank/DDBJ databases">
        <authorList>
            <person name="Akdeniz Z."/>
        </authorList>
    </citation>
    <scope>NUCLEOTIDE SEQUENCE [LARGE SCALE GENOMIC DNA]</scope>
</reference>
<protein>
    <submittedName>
        <fullName evidence="2">Hypothetical_protein</fullName>
    </submittedName>
</protein>
<organism evidence="1">
    <name type="scientific">Hexamita inflata</name>
    <dbReference type="NCBI Taxonomy" id="28002"/>
    <lineage>
        <taxon>Eukaryota</taxon>
        <taxon>Metamonada</taxon>
        <taxon>Diplomonadida</taxon>
        <taxon>Hexamitidae</taxon>
        <taxon>Hexamitinae</taxon>
        <taxon>Hexamita</taxon>
    </lineage>
</organism>
<keyword evidence="3" id="KW-1185">Reference proteome</keyword>
<dbReference type="EMBL" id="CATOUU010000959">
    <property type="protein sequence ID" value="CAI9962714.1"/>
    <property type="molecule type" value="Genomic_DNA"/>
</dbReference>
<dbReference type="EMBL" id="CAXDID020000113">
    <property type="protein sequence ID" value="CAL6030041.1"/>
    <property type="molecule type" value="Genomic_DNA"/>
</dbReference>
<dbReference type="AlphaFoldDB" id="A0AA86QN21"/>
<proteinExistence type="predicted"/>
<reference evidence="1" key="1">
    <citation type="submission" date="2023-06" db="EMBL/GenBank/DDBJ databases">
        <authorList>
            <person name="Kurt Z."/>
        </authorList>
    </citation>
    <scope>NUCLEOTIDE SEQUENCE</scope>
</reference>
<evidence type="ECO:0000313" key="3">
    <source>
        <dbReference type="Proteomes" id="UP001642409"/>
    </source>
</evidence>
<comment type="caution">
    <text evidence="1">The sequence shown here is derived from an EMBL/GenBank/DDBJ whole genome shotgun (WGS) entry which is preliminary data.</text>
</comment>
<evidence type="ECO:0000313" key="1">
    <source>
        <dbReference type="EMBL" id="CAI9962714.1"/>
    </source>
</evidence>
<dbReference type="Proteomes" id="UP001642409">
    <property type="component" value="Unassembled WGS sequence"/>
</dbReference>